<feature type="compositionally biased region" description="Polar residues" evidence="1">
    <location>
        <begin position="1"/>
        <end position="10"/>
    </location>
</feature>
<reference evidence="2 3" key="1">
    <citation type="journal article" date="2013" name="PLoS Genet.">
        <title>The genome and development-dependent transcriptomes of Pyronema confluens: a window into fungal evolution.</title>
        <authorList>
            <person name="Traeger S."/>
            <person name="Altegoer F."/>
            <person name="Freitag M."/>
            <person name="Gabaldon T."/>
            <person name="Kempken F."/>
            <person name="Kumar A."/>
            <person name="Marcet-Houben M."/>
            <person name="Poggeler S."/>
            <person name="Stajich J.E."/>
            <person name="Nowrousian M."/>
        </authorList>
    </citation>
    <scope>NUCLEOTIDE SEQUENCE [LARGE SCALE GENOMIC DNA]</scope>
    <source>
        <strain evidence="3">CBS 100304</strain>
        <tissue evidence="2">Vegetative mycelium</tissue>
    </source>
</reference>
<evidence type="ECO:0000256" key="1">
    <source>
        <dbReference type="SAM" id="MobiDB-lite"/>
    </source>
</evidence>
<proteinExistence type="predicted"/>
<dbReference type="Proteomes" id="UP000018144">
    <property type="component" value="Unassembled WGS sequence"/>
</dbReference>
<dbReference type="AlphaFoldDB" id="U4L0B3"/>
<feature type="compositionally biased region" description="Polar residues" evidence="1">
    <location>
        <begin position="27"/>
        <end position="39"/>
    </location>
</feature>
<keyword evidence="3" id="KW-1185">Reference proteome</keyword>
<evidence type="ECO:0000313" key="3">
    <source>
        <dbReference type="Proteomes" id="UP000018144"/>
    </source>
</evidence>
<dbReference type="EMBL" id="HF935410">
    <property type="protein sequence ID" value="CCX08407.1"/>
    <property type="molecule type" value="Genomic_DNA"/>
</dbReference>
<name>U4L0B3_PYROM</name>
<evidence type="ECO:0000313" key="2">
    <source>
        <dbReference type="EMBL" id="CCX08407.1"/>
    </source>
</evidence>
<feature type="region of interest" description="Disordered" evidence="1">
    <location>
        <begin position="1"/>
        <end position="62"/>
    </location>
</feature>
<protein>
    <submittedName>
        <fullName evidence="2">Uncharacterized protein</fullName>
    </submittedName>
</protein>
<accession>U4L0B3</accession>
<organism evidence="2 3">
    <name type="scientific">Pyronema omphalodes (strain CBS 100304)</name>
    <name type="common">Pyronema confluens</name>
    <dbReference type="NCBI Taxonomy" id="1076935"/>
    <lineage>
        <taxon>Eukaryota</taxon>
        <taxon>Fungi</taxon>
        <taxon>Dikarya</taxon>
        <taxon>Ascomycota</taxon>
        <taxon>Pezizomycotina</taxon>
        <taxon>Pezizomycetes</taxon>
        <taxon>Pezizales</taxon>
        <taxon>Pyronemataceae</taxon>
        <taxon>Pyronema</taxon>
    </lineage>
</organism>
<gene>
    <name evidence="2" type="ORF">PCON_08000</name>
</gene>
<sequence length="104" mass="11165">MSANASSNTPIKGRKGLKYTNPAVPATNDTGKSYGNPNGDSDDDKQNQIVIPKLKPIPEQVPHLPTYVDTVAKARGVRQASGSSELPENSSWDGDYYGLKDYGI</sequence>